<keyword evidence="2" id="KW-1185">Reference proteome</keyword>
<dbReference type="Proteomes" id="UP001234178">
    <property type="component" value="Unassembled WGS sequence"/>
</dbReference>
<name>A0ABQ9ZN81_9CRUS</name>
<sequence length="81" mass="9167">MYCSSCLVRNFTGLLCKLVSPLRSQTDSDHVSAVRDHVSVNENGSTFVTSNFPSQSSSSRGIRKVVDFWLEFLRRPMHESE</sequence>
<dbReference type="EMBL" id="JAOYFB010000004">
    <property type="protein sequence ID" value="KAK4014404.1"/>
    <property type="molecule type" value="Genomic_DNA"/>
</dbReference>
<organism evidence="1 2">
    <name type="scientific">Daphnia magna</name>
    <dbReference type="NCBI Taxonomy" id="35525"/>
    <lineage>
        <taxon>Eukaryota</taxon>
        <taxon>Metazoa</taxon>
        <taxon>Ecdysozoa</taxon>
        <taxon>Arthropoda</taxon>
        <taxon>Crustacea</taxon>
        <taxon>Branchiopoda</taxon>
        <taxon>Diplostraca</taxon>
        <taxon>Cladocera</taxon>
        <taxon>Anomopoda</taxon>
        <taxon>Daphniidae</taxon>
        <taxon>Daphnia</taxon>
    </lineage>
</organism>
<proteinExistence type="predicted"/>
<evidence type="ECO:0000313" key="2">
    <source>
        <dbReference type="Proteomes" id="UP001234178"/>
    </source>
</evidence>
<gene>
    <name evidence="1" type="ORF">OUZ56_026928</name>
</gene>
<evidence type="ECO:0000313" key="1">
    <source>
        <dbReference type="EMBL" id="KAK4014404.1"/>
    </source>
</evidence>
<accession>A0ABQ9ZN81</accession>
<comment type="caution">
    <text evidence="1">The sequence shown here is derived from an EMBL/GenBank/DDBJ whole genome shotgun (WGS) entry which is preliminary data.</text>
</comment>
<protein>
    <submittedName>
        <fullName evidence="1">Uncharacterized protein</fullName>
    </submittedName>
</protein>
<reference evidence="1 2" key="1">
    <citation type="journal article" date="2023" name="Nucleic Acids Res.">
        <title>The hologenome of Daphnia magna reveals possible DNA methylation and microbiome-mediated evolution of the host genome.</title>
        <authorList>
            <person name="Chaturvedi A."/>
            <person name="Li X."/>
            <person name="Dhandapani V."/>
            <person name="Marshall H."/>
            <person name="Kissane S."/>
            <person name="Cuenca-Cambronero M."/>
            <person name="Asole G."/>
            <person name="Calvet F."/>
            <person name="Ruiz-Romero M."/>
            <person name="Marangio P."/>
            <person name="Guigo R."/>
            <person name="Rago D."/>
            <person name="Mirbahai L."/>
            <person name="Eastwood N."/>
            <person name="Colbourne J.K."/>
            <person name="Zhou J."/>
            <person name="Mallon E."/>
            <person name="Orsini L."/>
        </authorList>
    </citation>
    <scope>NUCLEOTIDE SEQUENCE [LARGE SCALE GENOMIC DNA]</scope>
    <source>
        <strain evidence="1">LRV0_1</strain>
    </source>
</reference>